<dbReference type="GO" id="GO:0032259">
    <property type="term" value="P:methylation"/>
    <property type="evidence" value="ECO:0007669"/>
    <property type="project" value="UniProtKB-KW"/>
</dbReference>
<sequence length="292" mass="32630">MSLASEALAGFQKGQAYDQNRPSYSPEVVDKLLQALRIQGIQGAEVLDLAAGTGKFTELLAERDEQFQITAVEPHRDMRNELEKKQLSNVRVLNGLATEIPLADESVDAVIIAAQAFHWFATQDALKELHRVIRLAGVLGMVWNIEDYNQTQEATKTTKWEAKLNDFIWTFKDDSPRFRNSQWKGVFDNQIKSTPFTITAFASPLFSLPLGEDEVKWTAWLAREKVWDRFSTLSQIAVLEGEALQNARKVFDEALASDDVETNEKGEVALHGATYLCWTSRVPDVPIGSGGG</sequence>
<dbReference type="Proteomes" id="UP000447873">
    <property type="component" value="Unassembled WGS sequence"/>
</dbReference>
<dbReference type="InterPro" id="IPR029063">
    <property type="entry name" value="SAM-dependent_MTases_sf"/>
</dbReference>
<dbReference type="SUPFAM" id="SSF53335">
    <property type="entry name" value="S-adenosyl-L-methionine-dependent methyltransferases"/>
    <property type="match status" value="1"/>
</dbReference>
<accession>A0A8H3U944</accession>
<gene>
    <name evidence="4" type="ORF">EG328_009220</name>
</gene>
<evidence type="ECO:0000313" key="4">
    <source>
        <dbReference type="EMBL" id="KAE9966032.1"/>
    </source>
</evidence>
<dbReference type="PANTHER" id="PTHR44942:SF4">
    <property type="entry name" value="METHYLTRANSFERASE TYPE 11 DOMAIN-CONTAINING PROTEIN"/>
    <property type="match status" value="1"/>
</dbReference>
<protein>
    <recommendedName>
        <fullName evidence="3">Methyltransferase domain-containing protein</fullName>
    </recommendedName>
</protein>
<dbReference type="InterPro" id="IPR041698">
    <property type="entry name" value="Methyltransf_25"/>
</dbReference>
<proteinExistence type="predicted"/>
<keyword evidence="2" id="KW-0808">Transferase</keyword>
<dbReference type="AlphaFoldDB" id="A0A8H3U944"/>
<feature type="domain" description="Methyltransferase" evidence="3">
    <location>
        <begin position="46"/>
        <end position="135"/>
    </location>
</feature>
<dbReference type="InterPro" id="IPR051052">
    <property type="entry name" value="Diverse_substrate_MTase"/>
</dbReference>
<evidence type="ECO:0000256" key="2">
    <source>
        <dbReference type="ARBA" id="ARBA00022679"/>
    </source>
</evidence>
<dbReference type="Gene3D" id="3.40.50.150">
    <property type="entry name" value="Vaccinia Virus protein VP39"/>
    <property type="match status" value="1"/>
</dbReference>
<dbReference type="EMBL" id="WNWS01000545">
    <property type="protein sequence ID" value="KAE9966032.1"/>
    <property type="molecule type" value="Genomic_DNA"/>
</dbReference>
<name>A0A8H3U944_VENIN</name>
<reference evidence="4 5" key="1">
    <citation type="submission" date="2018-12" db="EMBL/GenBank/DDBJ databases">
        <title>Venturia inaequalis Genome Resource.</title>
        <authorList>
            <person name="Lichtner F.J."/>
        </authorList>
    </citation>
    <scope>NUCLEOTIDE SEQUENCE [LARGE SCALE GENOMIC DNA]</scope>
    <source>
        <strain evidence="4 5">120213</strain>
    </source>
</reference>
<keyword evidence="1" id="KW-0489">Methyltransferase</keyword>
<dbReference type="GO" id="GO:0008168">
    <property type="term" value="F:methyltransferase activity"/>
    <property type="evidence" value="ECO:0007669"/>
    <property type="project" value="UniProtKB-KW"/>
</dbReference>
<evidence type="ECO:0000256" key="1">
    <source>
        <dbReference type="ARBA" id="ARBA00022603"/>
    </source>
</evidence>
<evidence type="ECO:0000313" key="5">
    <source>
        <dbReference type="Proteomes" id="UP000447873"/>
    </source>
</evidence>
<dbReference type="Pfam" id="PF13649">
    <property type="entry name" value="Methyltransf_25"/>
    <property type="match status" value="1"/>
</dbReference>
<dbReference type="CDD" id="cd02440">
    <property type="entry name" value="AdoMet_MTases"/>
    <property type="match status" value="1"/>
</dbReference>
<dbReference type="PANTHER" id="PTHR44942">
    <property type="entry name" value="METHYLTRANSF_11 DOMAIN-CONTAINING PROTEIN"/>
    <property type="match status" value="1"/>
</dbReference>
<comment type="caution">
    <text evidence="4">The sequence shown here is derived from an EMBL/GenBank/DDBJ whole genome shotgun (WGS) entry which is preliminary data.</text>
</comment>
<evidence type="ECO:0000259" key="3">
    <source>
        <dbReference type="Pfam" id="PF13649"/>
    </source>
</evidence>
<organism evidence="4 5">
    <name type="scientific">Venturia inaequalis</name>
    <name type="common">Apple scab fungus</name>
    <dbReference type="NCBI Taxonomy" id="5025"/>
    <lineage>
        <taxon>Eukaryota</taxon>
        <taxon>Fungi</taxon>
        <taxon>Dikarya</taxon>
        <taxon>Ascomycota</taxon>
        <taxon>Pezizomycotina</taxon>
        <taxon>Dothideomycetes</taxon>
        <taxon>Pleosporomycetidae</taxon>
        <taxon>Venturiales</taxon>
        <taxon>Venturiaceae</taxon>
        <taxon>Venturia</taxon>
    </lineage>
</organism>